<dbReference type="AlphaFoldDB" id="A0A372LQY1"/>
<sequence>MKWGIFIEELLALLKDNIKDRKHLKSLIQQKNIRVHFISGEEESHFTLSGSEDAREGDTNRDVIISGNLQSIHEILNGKARLQTMMRRGDIKVTGRFREILFLESLFLLCKPYAVK</sequence>
<dbReference type="Gene3D" id="3.30.1050.10">
    <property type="entry name" value="SCP2 sterol-binding domain"/>
    <property type="match status" value="1"/>
</dbReference>
<dbReference type="OrthoDB" id="2873917at2"/>
<dbReference type="RefSeq" id="WP_117326091.1">
    <property type="nucleotide sequence ID" value="NZ_QVTE01000017.1"/>
</dbReference>
<accession>A0A372LQY1</accession>
<dbReference type="SUPFAM" id="SSF55718">
    <property type="entry name" value="SCP-like"/>
    <property type="match status" value="1"/>
</dbReference>
<dbReference type="InterPro" id="IPR003033">
    <property type="entry name" value="SCP2_sterol-bd_dom"/>
</dbReference>
<dbReference type="InterPro" id="IPR036527">
    <property type="entry name" value="SCP2_sterol-bd_dom_sf"/>
</dbReference>
<dbReference type="Proteomes" id="UP000264541">
    <property type="component" value="Unassembled WGS sequence"/>
</dbReference>
<keyword evidence="3" id="KW-1185">Reference proteome</keyword>
<evidence type="ECO:0000259" key="1">
    <source>
        <dbReference type="Pfam" id="PF02036"/>
    </source>
</evidence>
<evidence type="ECO:0000313" key="2">
    <source>
        <dbReference type="EMBL" id="RFU70083.1"/>
    </source>
</evidence>
<proteinExistence type="predicted"/>
<gene>
    <name evidence="2" type="ORF">D0469_07830</name>
</gene>
<evidence type="ECO:0000313" key="3">
    <source>
        <dbReference type="Proteomes" id="UP000264541"/>
    </source>
</evidence>
<dbReference type="Pfam" id="PF02036">
    <property type="entry name" value="SCP2"/>
    <property type="match status" value="1"/>
</dbReference>
<organism evidence="2 3">
    <name type="scientific">Peribacillus saganii</name>
    <dbReference type="NCBI Taxonomy" id="2303992"/>
    <lineage>
        <taxon>Bacteria</taxon>
        <taxon>Bacillati</taxon>
        <taxon>Bacillota</taxon>
        <taxon>Bacilli</taxon>
        <taxon>Bacillales</taxon>
        <taxon>Bacillaceae</taxon>
        <taxon>Peribacillus</taxon>
    </lineage>
</organism>
<comment type="caution">
    <text evidence="2">The sequence shown here is derived from an EMBL/GenBank/DDBJ whole genome shotgun (WGS) entry which is preliminary data.</text>
</comment>
<dbReference type="EMBL" id="QVTE01000017">
    <property type="protein sequence ID" value="RFU70083.1"/>
    <property type="molecule type" value="Genomic_DNA"/>
</dbReference>
<reference evidence="2 3" key="1">
    <citation type="submission" date="2018-08" db="EMBL/GenBank/DDBJ databases">
        <title>Bacillus chawlae sp. nov., Bacillus glennii sp. nov., and Bacillus saganii sp. nov. Isolated from the Vehicle Assembly Building at Kennedy Space Center where the Viking Spacecraft were Assembled.</title>
        <authorList>
            <person name="Seuylemezian A."/>
            <person name="Vaishampayan P."/>
        </authorList>
    </citation>
    <scope>NUCLEOTIDE SEQUENCE [LARGE SCALE GENOMIC DNA]</scope>
    <source>
        <strain evidence="2 3">V47-23a</strain>
    </source>
</reference>
<name>A0A372LQY1_9BACI</name>
<protein>
    <recommendedName>
        <fullName evidence="1">SCP2 domain-containing protein</fullName>
    </recommendedName>
</protein>
<feature type="domain" description="SCP2" evidence="1">
    <location>
        <begin position="8"/>
        <end position="95"/>
    </location>
</feature>